<keyword evidence="2" id="KW-0614">Plasmid</keyword>
<accession>A0R7P2</accession>
<feature type="chain" id="PRO_5002629339" description="Outer membrane protein beta-barrel domain-containing protein" evidence="1">
    <location>
        <begin position="20"/>
        <end position="263"/>
    </location>
</feature>
<gene>
    <name evidence="2" type="ordered locus">Ppro_3760</name>
</gene>
<dbReference type="Proteomes" id="UP000006732">
    <property type="component" value="Plasmid pPRO1"/>
</dbReference>
<dbReference type="RefSeq" id="WP_011733869.1">
    <property type="nucleotide sequence ID" value="NC_008607.1"/>
</dbReference>
<dbReference type="AlphaFoldDB" id="A0R7P2"/>
<evidence type="ECO:0000256" key="1">
    <source>
        <dbReference type="SAM" id="SignalP"/>
    </source>
</evidence>
<dbReference type="KEGG" id="ppd:Ppro_3760"/>
<dbReference type="eggNOG" id="ENOG50338GU">
    <property type="taxonomic scope" value="Bacteria"/>
</dbReference>
<dbReference type="OrthoDB" id="5396473at2"/>
<evidence type="ECO:0000313" key="3">
    <source>
        <dbReference type="Proteomes" id="UP000006732"/>
    </source>
</evidence>
<reference evidence="2 3" key="1">
    <citation type="submission" date="2006-10" db="EMBL/GenBank/DDBJ databases">
        <title>Complete sequence of plasmid pPRO1 of Pelobacter propionicus DSM 2379.</title>
        <authorList>
            <consortium name="US DOE Joint Genome Institute"/>
            <person name="Copeland A."/>
            <person name="Lucas S."/>
            <person name="Lapidus A."/>
            <person name="Barry K."/>
            <person name="Detter J.C."/>
            <person name="Glavina del Rio T."/>
            <person name="Hammon N."/>
            <person name="Israni S."/>
            <person name="Dalin E."/>
            <person name="Tice H."/>
            <person name="Pitluck S."/>
            <person name="Saunders E."/>
            <person name="Brettin T."/>
            <person name="Bruce D."/>
            <person name="Han C."/>
            <person name="Tapia R."/>
            <person name="Schmutz J."/>
            <person name="Larimer F."/>
            <person name="Land M."/>
            <person name="Hauser L."/>
            <person name="Kyrpides N."/>
            <person name="Kim E."/>
            <person name="Lovley D."/>
            <person name="Richardson P."/>
        </authorList>
    </citation>
    <scope>NUCLEOTIDE SEQUENCE [LARGE SCALE GENOMIC DNA]</scope>
    <source>
        <strain evidence="3">DSM 2379 / NBRC 103807 / OttBd1</strain>
        <plasmid evidence="3">Plasmid pPRO1</plasmid>
    </source>
</reference>
<keyword evidence="1" id="KW-0732">Signal</keyword>
<evidence type="ECO:0008006" key="4">
    <source>
        <dbReference type="Google" id="ProtNLM"/>
    </source>
</evidence>
<geneLocation type="plasmid" evidence="2 3">
    <name>pPRO1</name>
</geneLocation>
<protein>
    <recommendedName>
        <fullName evidence="4">Outer membrane protein beta-barrel domain-containing protein</fullName>
    </recommendedName>
</protein>
<dbReference type="EMBL" id="CP000483">
    <property type="protein sequence ID" value="ABL01350.1"/>
    <property type="molecule type" value="Genomic_DNA"/>
</dbReference>
<keyword evidence="3" id="KW-1185">Reference proteome</keyword>
<dbReference type="HOGENOM" id="CLU_989589_0_0_7"/>
<organism evidence="2 3">
    <name type="scientific">Pelobacter propionicus (strain DSM 2379 / NBRC 103807 / OttBd1)</name>
    <dbReference type="NCBI Taxonomy" id="338966"/>
    <lineage>
        <taxon>Bacteria</taxon>
        <taxon>Pseudomonadati</taxon>
        <taxon>Thermodesulfobacteriota</taxon>
        <taxon>Desulfuromonadia</taxon>
        <taxon>Desulfuromonadales</taxon>
        <taxon>Desulfuromonadaceae</taxon>
        <taxon>Pelobacter</taxon>
    </lineage>
</organism>
<name>A0R7P2_PELPD</name>
<proteinExistence type="predicted"/>
<evidence type="ECO:0000313" key="2">
    <source>
        <dbReference type="EMBL" id="ABL01350.1"/>
    </source>
</evidence>
<feature type="signal peptide" evidence="1">
    <location>
        <begin position="1"/>
        <end position="19"/>
    </location>
</feature>
<sequence length="263" mass="30064">MKKTVIAALLVTASATCHAGELSRHETWLYVPVESFNWREYDAGSKILEEDGVRFGLGVDYRYRSMAGKMPLRFRGEFLYGDVDYDGHTMTGIPVDTNVKYFNWKAEGDAAWRFWFDRVVVDPMLGFGYRAWSRDIKDAGGIDPDTGYSFTSSGYKEKWSMIYGYAGLRLETNRWKNDKWGFFGEASAKIPISVTNKVSEYDVKVHPRKEITPYVELGGWYDKIRLSAYYERTEFGRSPYSSGGAYQPKSVSDVFGAKVGIRF</sequence>